<gene>
    <name evidence="2" type="ORF">KFK09_005393</name>
</gene>
<keyword evidence="3" id="KW-1185">Reference proteome</keyword>
<dbReference type="Proteomes" id="UP000829196">
    <property type="component" value="Unassembled WGS sequence"/>
</dbReference>
<proteinExistence type="predicted"/>
<dbReference type="EMBL" id="JAGYWB010000005">
    <property type="protein sequence ID" value="KAI0523004.1"/>
    <property type="molecule type" value="Genomic_DNA"/>
</dbReference>
<evidence type="ECO:0000256" key="1">
    <source>
        <dbReference type="SAM" id="Phobius"/>
    </source>
</evidence>
<protein>
    <submittedName>
        <fullName evidence="2">Uncharacterized protein</fullName>
    </submittedName>
</protein>
<feature type="transmembrane region" description="Helical" evidence="1">
    <location>
        <begin position="29"/>
        <end position="51"/>
    </location>
</feature>
<evidence type="ECO:0000313" key="2">
    <source>
        <dbReference type="EMBL" id="KAI0523004.1"/>
    </source>
</evidence>
<dbReference type="SMR" id="A0A8T3BVL6"/>
<dbReference type="AlphaFoldDB" id="A0A8T3BVL6"/>
<organism evidence="2 3">
    <name type="scientific">Dendrobium nobile</name>
    <name type="common">Orchid</name>
    <dbReference type="NCBI Taxonomy" id="94219"/>
    <lineage>
        <taxon>Eukaryota</taxon>
        <taxon>Viridiplantae</taxon>
        <taxon>Streptophyta</taxon>
        <taxon>Embryophyta</taxon>
        <taxon>Tracheophyta</taxon>
        <taxon>Spermatophyta</taxon>
        <taxon>Magnoliopsida</taxon>
        <taxon>Liliopsida</taxon>
        <taxon>Asparagales</taxon>
        <taxon>Orchidaceae</taxon>
        <taxon>Epidendroideae</taxon>
        <taxon>Malaxideae</taxon>
        <taxon>Dendrobiinae</taxon>
        <taxon>Dendrobium</taxon>
    </lineage>
</organism>
<keyword evidence="1" id="KW-1133">Transmembrane helix</keyword>
<name>A0A8T3BVL6_DENNO</name>
<keyword evidence="1" id="KW-0812">Transmembrane</keyword>
<dbReference type="PANTHER" id="PTHR37223">
    <property type="entry name" value="OS08G0528601 PROTEIN"/>
    <property type="match status" value="1"/>
</dbReference>
<dbReference type="GO" id="GO:0006979">
    <property type="term" value="P:response to oxidative stress"/>
    <property type="evidence" value="ECO:0007669"/>
    <property type="project" value="TreeGrafter"/>
</dbReference>
<sequence length="94" mass="10373">MPTSGGDSGGRRGGQIKRESLITRAVNSVFSFVRLAEFEILFFAFFVIAFLKFKDLIFATFFSAKATHTGVPSQTKYHFTPSSSLVVKIDNALC</sequence>
<comment type="caution">
    <text evidence="2">The sequence shown here is derived from an EMBL/GenBank/DDBJ whole genome shotgun (WGS) entry which is preliminary data.</text>
</comment>
<dbReference type="PANTHER" id="PTHR37223:SF1">
    <property type="entry name" value="OS08G0528601 PROTEIN"/>
    <property type="match status" value="1"/>
</dbReference>
<dbReference type="OrthoDB" id="779178at2759"/>
<evidence type="ECO:0000313" key="3">
    <source>
        <dbReference type="Proteomes" id="UP000829196"/>
    </source>
</evidence>
<reference evidence="2" key="1">
    <citation type="journal article" date="2022" name="Front. Genet.">
        <title>Chromosome-Scale Assembly of the Dendrobium nobile Genome Provides Insights Into the Molecular Mechanism of the Biosynthesis of the Medicinal Active Ingredient of Dendrobium.</title>
        <authorList>
            <person name="Xu Q."/>
            <person name="Niu S.-C."/>
            <person name="Li K.-L."/>
            <person name="Zheng P.-J."/>
            <person name="Zhang X.-J."/>
            <person name="Jia Y."/>
            <person name="Liu Y."/>
            <person name="Niu Y.-X."/>
            <person name="Yu L.-H."/>
            <person name="Chen D.-F."/>
            <person name="Zhang G.-Q."/>
        </authorList>
    </citation>
    <scope>NUCLEOTIDE SEQUENCE</scope>
    <source>
        <tissue evidence="2">Leaf</tissue>
    </source>
</reference>
<keyword evidence="1" id="KW-0472">Membrane</keyword>
<accession>A0A8T3BVL6</accession>